<dbReference type="EMBL" id="BSYO01000033">
    <property type="protein sequence ID" value="GMH27778.1"/>
    <property type="molecule type" value="Genomic_DNA"/>
</dbReference>
<dbReference type="GO" id="GO:0103075">
    <property type="term" value="F:indole-3-pyruvate monooxygenase activity"/>
    <property type="evidence" value="ECO:0007669"/>
    <property type="project" value="UniProtKB-EC"/>
</dbReference>
<keyword evidence="4" id="KW-0285">Flavoprotein</keyword>
<comment type="caution">
    <text evidence="11">The sequence shown here is derived from an EMBL/GenBank/DDBJ whole genome shotgun (WGS) entry which is preliminary data.</text>
</comment>
<comment type="cofactor">
    <cofactor evidence="1">
        <name>FAD</name>
        <dbReference type="ChEBI" id="CHEBI:57692"/>
    </cofactor>
</comment>
<name>A0AAD3Y3E9_NEPGR</name>
<keyword evidence="8" id="KW-0073">Auxin biosynthesis</keyword>
<evidence type="ECO:0000256" key="2">
    <source>
        <dbReference type="ARBA" id="ARBA00004814"/>
    </source>
</evidence>
<dbReference type="Proteomes" id="UP001279734">
    <property type="component" value="Unassembled WGS sequence"/>
</dbReference>
<gene>
    <name evidence="11" type="ORF">Nepgr_029621</name>
</gene>
<keyword evidence="12" id="KW-1185">Reference proteome</keyword>
<dbReference type="PANTHER" id="PTHR43539">
    <property type="entry name" value="FLAVIN-BINDING MONOOXYGENASE-LIKE PROTEIN (AFU_ORTHOLOGUE AFUA_4G09220)"/>
    <property type="match status" value="1"/>
</dbReference>
<dbReference type="GO" id="GO:0009851">
    <property type="term" value="P:auxin biosynthetic process"/>
    <property type="evidence" value="ECO:0007669"/>
    <property type="project" value="UniProtKB-KW"/>
</dbReference>
<evidence type="ECO:0000313" key="11">
    <source>
        <dbReference type="EMBL" id="GMH27778.1"/>
    </source>
</evidence>
<dbReference type="PANTHER" id="PTHR43539:SF42">
    <property type="entry name" value="OS01G0273800 PROTEIN"/>
    <property type="match status" value="1"/>
</dbReference>
<evidence type="ECO:0000256" key="10">
    <source>
        <dbReference type="ARBA" id="ARBA00047707"/>
    </source>
</evidence>
<evidence type="ECO:0000256" key="1">
    <source>
        <dbReference type="ARBA" id="ARBA00001974"/>
    </source>
</evidence>
<comment type="catalytic activity">
    <reaction evidence="10">
        <text>indole-3-pyruvate + NADPH + O2 + H(+) = (indol-3-yl)acetate + CO2 + NADP(+) + H2O</text>
        <dbReference type="Rhea" id="RHEA:34331"/>
        <dbReference type="ChEBI" id="CHEBI:15377"/>
        <dbReference type="ChEBI" id="CHEBI:15378"/>
        <dbReference type="ChEBI" id="CHEBI:15379"/>
        <dbReference type="ChEBI" id="CHEBI:16526"/>
        <dbReference type="ChEBI" id="CHEBI:17640"/>
        <dbReference type="ChEBI" id="CHEBI:30854"/>
        <dbReference type="ChEBI" id="CHEBI:57783"/>
        <dbReference type="ChEBI" id="CHEBI:58349"/>
        <dbReference type="EC" id="1.14.13.168"/>
    </reaction>
</comment>
<keyword evidence="7" id="KW-0560">Oxidoreductase</keyword>
<dbReference type="PIRSF" id="PIRSF000332">
    <property type="entry name" value="FMO"/>
    <property type="match status" value="1"/>
</dbReference>
<evidence type="ECO:0000256" key="7">
    <source>
        <dbReference type="ARBA" id="ARBA00023002"/>
    </source>
</evidence>
<dbReference type="GO" id="GO:0050661">
    <property type="term" value="F:NADP binding"/>
    <property type="evidence" value="ECO:0007669"/>
    <property type="project" value="InterPro"/>
</dbReference>
<evidence type="ECO:0000256" key="9">
    <source>
        <dbReference type="ARBA" id="ARBA00039148"/>
    </source>
</evidence>
<evidence type="ECO:0000256" key="6">
    <source>
        <dbReference type="ARBA" id="ARBA00022857"/>
    </source>
</evidence>
<comment type="similarity">
    <text evidence="3">Belongs to the FMO family.</text>
</comment>
<dbReference type="InterPro" id="IPR050982">
    <property type="entry name" value="Auxin_biosynth/cation_transpt"/>
</dbReference>
<dbReference type="InterPro" id="IPR036188">
    <property type="entry name" value="FAD/NAD-bd_sf"/>
</dbReference>
<evidence type="ECO:0000313" key="12">
    <source>
        <dbReference type="Proteomes" id="UP001279734"/>
    </source>
</evidence>
<dbReference type="PRINTS" id="PR00368">
    <property type="entry name" value="FADPNR"/>
</dbReference>
<sequence>MDSSTNTKPQEATVIIVGAGPSGLATAACLHRLSIPYIILEREDCCASLWKKKSYDRVYLHLPKQYCQLPHMSLPQTCPKYVSKKDFIQYMDDYVARFHINPLYRRCVEAARYDGAAGKWRVKVKNGEELYVGRFLVVATGESTDPFTPNVEGMSTFTGKVVHSTEYRSGMEYRGMNVLVVGSGNSGMEIALDLANHGANTSVVVRSPTHVLSREMMHVGLFLVKHLPLSMVDWLLFKLSEIVYGDLTEYGIARPKEGPILMKAKYGKYPIIDVGTINKILSHEIQVLPTVLSVRGSEVLFDNGRSYAFNAIIFATGFRRSTNKWLLGDDYLLNENGLPKPSFPNHWKGENGLYCVGLARRGLYGAAADAQQVADDIKALI</sequence>
<dbReference type="Gene3D" id="3.50.50.60">
    <property type="entry name" value="FAD/NAD(P)-binding domain"/>
    <property type="match status" value="1"/>
</dbReference>
<dbReference type="GO" id="GO:0050660">
    <property type="term" value="F:flavin adenine dinucleotide binding"/>
    <property type="evidence" value="ECO:0007669"/>
    <property type="project" value="InterPro"/>
</dbReference>
<dbReference type="Pfam" id="PF13738">
    <property type="entry name" value="Pyr_redox_3"/>
    <property type="match status" value="1"/>
</dbReference>
<dbReference type="EC" id="1.14.13.168" evidence="9"/>
<comment type="pathway">
    <text evidence="2">Plant hormone metabolism; auxin biosynthesis.</text>
</comment>
<proteinExistence type="inferred from homology"/>
<evidence type="ECO:0000256" key="8">
    <source>
        <dbReference type="ARBA" id="ARBA00023070"/>
    </source>
</evidence>
<dbReference type="PRINTS" id="PR00469">
    <property type="entry name" value="PNDRDTASEII"/>
</dbReference>
<keyword evidence="6" id="KW-0521">NADP</keyword>
<keyword evidence="5" id="KW-0274">FAD</keyword>
<evidence type="ECO:0000256" key="3">
    <source>
        <dbReference type="ARBA" id="ARBA00009183"/>
    </source>
</evidence>
<reference evidence="11" key="1">
    <citation type="submission" date="2023-05" db="EMBL/GenBank/DDBJ databases">
        <title>Nepenthes gracilis genome sequencing.</title>
        <authorList>
            <person name="Fukushima K."/>
        </authorList>
    </citation>
    <scope>NUCLEOTIDE SEQUENCE</scope>
    <source>
        <strain evidence="11">SING2019-196</strain>
    </source>
</reference>
<organism evidence="11 12">
    <name type="scientific">Nepenthes gracilis</name>
    <name type="common">Slender pitcher plant</name>
    <dbReference type="NCBI Taxonomy" id="150966"/>
    <lineage>
        <taxon>Eukaryota</taxon>
        <taxon>Viridiplantae</taxon>
        <taxon>Streptophyta</taxon>
        <taxon>Embryophyta</taxon>
        <taxon>Tracheophyta</taxon>
        <taxon>Spermatophyta</taxon>
        <taxon>Magnoliopsida</taxon>
        <taxon>eudicotyledons</taxon>
        <taxon>Gunneridae</taxon>
        <taxon>Pentapetalae</taxon>
        <taxon>Caryophyllales</taxon>
        <taxon>Nepenthaceae</taxon>
        <taxon>Nepenthes</taxon>
    </lineage>
</organism>
<dbReference type="SUPFAM" id="SSF51905">
    <property type="entry name" value="FAD/NAD(P)-binding domain"/>
    <property type="match status" value="2"/>
</dbReference>
<evidence type="ECO:0000256" key="5">
    <source>
        <dbReference type="ARBA" id="ARBA00022827"/>
    </source>
</evidence>
<accession>A0AAD3Y3E9</accession>
<dbReference type="InterPro" id="IPR000960">
    <property type="entry name" value="Flavin_mOase"/>
</dbReference>
<dbReference type="AlphaFoldDB" id="A0AAD3Y3E9"/>
<evidence type="ECO:0000256" key="4">
    <source>
        <dbReference type="ARBA" id="ARBA00022630"/>
    </source>
</evidence>
<protein>
    <recommendedName>
        <fullName evidence="9">indole-3-pyruvate monooxygenase</fullName>
        <ecNumber evidence="9">1.14.13.168</ecNumber>
    </recommendedName>
</protein>